<name>A0ABQ9XZN5_9EUKA</name>
<gene>
    <name evidence="1" type="ORF">BLNAU_8047</name>
</gene>
<accession>A0ABQ9XZN5</accession>
<evidence type="ECO:0000313" key="1">
    <source>
        <dbReference type="EMBL" id="KAK2956972.1"/>
    </source>
</evidence>
<dbReference type="EMBL" id="JARBJD010000050">
    <property type="protein sequence ID" value="KAK2956972.1"/>
    <property type="molecule type" value="Genomic_DNA"/>
</dbReference>
<evidence type="ECO:0000313" key="2">
    <source>
        <dbReference type="Proteomes" id="UP001281761"/>
    </source>
</evidence>
<organism evidence="1 2">
    <name type="scientific">Blattamonas nauphoetae</name>
    <dbReference type="NCBI Taxonomy" id="2049346"/>
    <lineage>
        <taxon>Eukaryota</taxon>
        <taxon>Metamonada</taxon>
        <taxon>Preaxostyla</taxon>
        <taxon>Oxymonadida</taxon>
        <taxon>Blattamonas</taxon>
    </lineage>
</organism>
<dbReference type="Proteomes" id="UP001281761">
    <property type="component" value="Unassembled WGS sequence"/>
</dbReference>
<reference evidence="1 2" key="1">
    <citation type="journal article" date="2022" name="bioRxiv">
        <title>Genomics of Preaxostyla Flagellates Illuminates Evolutionary Transitions and the Path Towards Mitochondrial Loss.</title>
        <authorList>
            <person name="Novak L.V.F."/>
            <person name="Treitli S.C."/>
            <person name="Pyrih J."/>
            <person name="Halakuc P."/>
            <person name="Pipaliya S.V."/>
            <person name="Vacek V."/>
            <person name="Brzon O."/>
            <person name="Soukal P."/>
            <person name="Eme L."/>
            <person name="Dacks J.B."/>
            <person name="Karnkowska A."/>
            <person name="Elias M."/>
            <person name="Hampl V."/>
        </authorList>
    </citation>
    <scope>NUCLEOTIDE SEQUENCE [LARGE SCALE GENOMIC DNA]</scope>
    <source>
        <strain evidence="1">NAU3</strain>
        <tissue evidence="1">Gut</tissue>
    </source>
</reference>
<comment type="caution">
    <text evidence="1">The sequence shown here is derived from an EMBL/GenBank/DDBJ whole genome shotgun (WGS) entry which is preliminary data.</text>
</comment>
<sequence length="219" mass="24099">MDCFSFLNWRGEDLESESEKAVVFRSLAATVKSQPAVDVSLEAKAVKFLKSVNMTQLDCGQVINTAAMEVLNHLILFCSTKNLLALVKAELIPQLIMTLNPLPLSFMEAVDIRVNLTQIISRSILPAIPNYLNELGIEDGNEQQTVYETVLKQVLVPSEKYIWHLCVNRYSIIDGSNPDAARFGFSLASLPPSMLATLSFSFAATLALLQLLGNGSCRC</sequence>
<protein>
    <submittedName>
        <fullName evidence="1">Uncharacterized protein</fullName>
    </submittedName>
</protein>
<keyword evidence="2" id="KW-1185">Reference proteome</keyword>
<proteinExistence type="predicted"/>